<comment type="caution">
    <text evidence="2">The sequence shown here is derived from an EMBL/GenBank/DDBJ whole genome shotgun (WGS) entry which is preliminary data.</text>
</comment>
<reference evidence="2" key="1">
    <citation type="journal article" date="2014" name="Front. Microbiol.">
        <title>High frequency of phylogenetically diverse reductive dehalogenase-homologous genes in deep subseafloor sedimentary metagenomes.</title>
        <authorList>
            <person name="Kawai M."/>
            <person name="Futagami T."/>
            <person name="Toyoda A."/>
            <person name="Takaki Y."/>
            <person name="Nishi S."/>
            <person name="Hori S."/>
            <person name="Arai W."/>
            <person name="Tsubouchi T."/>
            <person name="Morono Y."/>
            <person name="Uchiyama I."/>
            <person name="Ito T."/>
            <person name="Fujiyama A."/>
            <person name="Inagaki F."/>
            <person name="Takami H."/>
        </authorList>
    </citation>
    <scope>NUCLEOTIDE SEQUENCE</scope>
    <source>
        <strain evidence="2">Expedition CK06-06</strain>
    </source>
</reference>
<dbReference type="SUPFAM" id="SSF53474">
    <property type="entry name" value="alpha/beta-Hydrolases"/>
    <property type="match status" value="1"/>
</dbReference>
<accession>X0SLP6</accession>
<protein>
    <recommendedName>
        <fullName evidence="1">Xaa-Pro dipeptidyl-peptidase-like domain-containing protein</fullName>
    </recommendedName>
</protein>
<feature type="non-terminal residue" evidence="2">
    <location>
        <position position="77"/>
    </location>
</feature>
<gene>
    <name evidence="2" type="ORF">S01H1_03266</name>
</gene>
<name>X0SLP6_9ZZZZ</name>
<dbReference type="Gene3D" id="3.40.50.1820">
    <property type="entry name" value="alpha/beta hydrolase"/>
    <property type="match status" value="1"/>
</dbReference>
<dbReference type="EMBL" id="BARS01001763">
    <property type="protein sequence ID" value="GAF76041.1"/>
    <property type="molecule type" value="Genomic_DNA"/>
</dbReference>
<dbReference type="GO" id="GO:0016787">
    <property type="term" value="F:hydrolase activity"/>
    <property type="evidence" value="ECO:0007669"/>
    <property type="project" value="InterPro"/>
</dbReference>
<proteinExistence type="predicted"/>
<sequence>MKTQKNRPSRYMILIATTVLLAASVLSVQEKFDIKANYDKAEYIIPMRDGVKLYTQVYTPKDKSQKYPILLFRTPYS</sequence>
<dbReference type="AlphaFoldDB" id="X0SLP6"/>
<organism evidence="2">
    <name type="scientific">marine sediment metagenome</name>
    <dbReference type="NCBI Taxonomy" id="412755"/>
    <lineage>
        <taxon>unclassified sequences</taxon>
        <taxon>metagenomes</taxon>
        <taxon>ecological metagenomes</taxon>
    </lineage>
</organism>
<dbReference type="InterPro" id="IPR000383">
    <property type="entry name" value="Xaa-Pro-like_dom"/>
</dbReference>
<dbReference type="InterPro" id="IPR029058">
    <property type="entry name" value="AB_hydrolase_fold"/>
</dbReference>
<feature type="domain" description="Xaa-Pro dipeptidyl-peptidase-like" evidence="1">
    <location>
        <begin position="49"/>
        <end position="77"/>
    </location>
</feature>
<evidence type="ECO:0000259" key="1">
    <source>
        <dbReference type="Pfam" id="PF02129"/>
    </source>
</evidence>
<evidence type="ECO:0000313" key="2">
    <source>
        <dbReference type="EMBL" id="GAF76041.1"/>
    </source>
</evidence>
<dbReference type="Pfam" id="PF02129">
    <property type="entry name" value="Peptidase_S15"/>
    <property type="match status" value="1"/>
</dbReference>